<evidence type="ECO:0000256" key="7">
    <source>
        <dbReference type="ARBA" id="ARBA00022982"/>
    </source>
</evidence>
<evidence type="ECO:0000256" key="9">
    <source>
        <dbReference type="ARBA" id="ARBA00023004"/>
    </source>
</evidence>
<comment type="catalytic activity">
    <reaction evidence="12">
        <text>Fe(3+)(out) + L-ascorbate(in) = monodehydro-L-ascorbate radical(in) + Fe(2+)(out) + H(+)</text>
        <dbReference type="Rhea" id="RHEA:30403"/>
        <dbReference type="ChEBI" id="CHEBI:15378"/>
        <dbReference type="ChEBI" id="CHEBI:29033"/>
        <dbReference type="ChEBI" id="CHEBI:29034"/>
        <dbReference type="ChEBI" id="CHEBI:38290"/>
        <dbReference type="ChEBI" id="CHEBI:59513"/>
        <dbReference type="EC" id="7.2.1.3"/>
    </reaction>
</comment>
<keyword evidence="5 13" id="KW-0812">Transmembrane</keyword>
<evidence type="ECO:0000313" key="16">
    <source>
        <dbReference type="Proteomes" id="UP001630127"/>
    </source>
</evidence>
<dbReference type="AlphaFoldDB" id="A0ABD2Y856"/>
<feature type="transmembrane region" description="Helical" evidence="13">
    <location>
        <begin position="197"/>
        <end position="218"/>
    </location>
</feature>
<dbReference type="EMBL" id="JBJUIK010000015">
    <property type="protein sequence ID" value="KAL3502114.1"/>
    <property type="molecule type" value="Genomic_DNA"/>
</dbReference>
<evidence type="ECO:0000256" key="10">
    <source>
        <dbReference type="ARBA" id="ARBA00023136"/>
    </source>
</evidence>
<dbReference type="EC" id="7.2.1.3" evidence="11"/>
<keyword evidence="16" id="KW-1185">Reference proteome</keyword>
<keyword evidence="6" id="KW-0479">Metal-binding</keyword>
<dbReference type="PANTHER" id="PTHR10106">
    <property type="entry name" value="CYTOCHROME B561-RELATED"/>
    <property type="match status" value="1"/>
</dbReference>
<feature type="transmembrane region" description="Helical" evidence="13">
    <location>
        <begin position="86"/>
        <end position="109"/>
    </location>
</feature>
<protein>
    <recommendedName>
        <fullName evidence="11">ascorbate ferrireductase (transmembrane)</fullName>
        <ecNumber evidence="11">7.2.1.3</ecNumber>
    </recommendedName>
</protein>
<evidence type="ECO:0000256" key="6">
    <source>
        <dbReference type="ARBA" id="ARBA00022723"/>
    </source>
</evidence>
<proteinExistence type="predicted"/>
<dbReference type="FunFam" id="1.20.120.1770:FF:000001">
    <property type="entry name" value="Cytochrome b reductase 1"/>
    <property type="match status" value="1"/>
</dbReference>
<evidence type="ECO:0000256" key="12">
    <source>
        <dbReference type="ARBA" id="ARBA00051575"/>
    </source>
</evidence>
<accession>A0ABD2Y856</accession>
<name>A0ABD2Y856_9GENT</name>
<keyword evidence="8 13" id="KW-1133">Transmembrane helix</keyword>
<keyword evidence="10 13" id="KW-0472">Membrane</keyword>
<dbReference type="SMART" id="SM00665">
    <property type="entry name" value="B561"/>
    <property type="match status" value="1"/>
</dbReference>
<dbReference type="PROSITE" id="PS50939">
    <property type="entry name" value="CYTOCHROME_B561"/>
    <property type="match status" value="1"/>
</dbReference>
<keyword evidence="7" id="KW-0249">Electron transport</keyword>
<dbReference type="CDD" id="cd08766">
    <property type="entry name" value="Cyt_b561_ACYB-1_like"/>
    <property type="match status" value="1"/>
</dbReference>
<evidence type="ECO:0000256" key="3">
    <source>
        <dbReference type="ARBA" id="ARBA00022448"/>
    </source>
</evidence>
<feature type="transmembrane region" description="Helical" evidence="13">
    <location>
        <begin position="12"/>
        <end position="35"/>
    </location>
</feature>
<dbReference type="Gene3D" id="1.20.120.1770">
    <property type="match status" value="1"/>
</dbReference>
<reference evidence="15 16" key="1">
    <citation type="submission" date="2024-11" db="EMBL/GenBank/DDBJ databases">
        <title>A near-complete genome assembly of Cinchona calisaya.</title>
        <authorList>
            <person name="Lian D.C."/>
            <person name="Zhao X.W."/>
            <person name="Wei L."/>
        </authorList>
    </citation>
    <scope>NUCLEOTIDE SEQUENCE [LARGE SCALE GENOMIC DNA]</scope>
    <source>
        <tissue evidence="15">Nenye</tissue>
    </source>
</reference>
<evidence type="ECO:0000313" key="15">
    <source>
        <dbReference type="EMBL" id="KAL3502114.1"/>
    </source>
</evidence>
<dbReference type="GO" id="GO:0140571">
    <property type="term" value="F:transmembrane ascorbate ferrireductase activity"/>
    <property type="evidence" value="ECO:0007669"/>
    <property type="project" value="UniProtKB-EC"/>
</dbReference>
<gene>
    <name evidence="15" type="ORF">ACH5RR_036563</name>
</gene>
<evidence type="ECO:0000256" key="13">
    <source>
        <dbReference type="SAM" id="Phobius"/>
    </source>
</evidence>
<dbReference type="Proteomes" id="UP001630127">
    <property type="component" value="Unassembled WGS sequence"/>
</dbReference>
<feature type="transmembrane region" description="Helical" evidence="13">
    <location>
        <begin position="121"/>
        <end position="146"/>
    </location>
</feature>
<keyword evidence="3" id="KW-0813">Transport</keyword>
<evidence type="ECO:0000256" key="8">
    <source>
        <dbReference type="ARBA" id="ARBA00022989"/>
    </source>
</evidence>
<comment type="caution">
    <text evidence="15">The sequence shown here is derived from an EMBL/GenBank/DDBJ whole genome shotgun (WGS) entry which is preliminary data.</text>
</comment>
<dbReference type="GO" id="GO:0046872">
    <property type="term" value="F:metal ion binding"/>
    <property type="evidence" value="ECO:0007669"/>
    <property type="project" value="UniProtKB-KW"/>
</dbReference>
<keyword evidence="4" id="KW-0349">Heme</keyword>
<dbReference type="Pfam" id="PF03188">
    <property type="entry name" value="Cytochrom_B561"/>
    <property type="match status" value="1"/>
</dbReference>
<evidence type="ECO:0000256" key="4">
    <source>
        <dbReference type="ARBA" id="ARBA00022617"/>
    </source>
</evidence>
<dbReference type="GO" id="GO:0016020">
    <property type="term" value="C:membrane"/>
    <property type="evidence" value="ECO:0007669"/>
    <property type="project" value="UniProtKB-SubCell"/>
</dbReference>
<keyword evidence="9" id="KW-0408">Iron</keyword>
<organism evidence="15 16">
    <name type="scientific">Cinchona calisaya</name>
    <dbReference type="NCBI Taxonomy" id="153742"/>
    <lineage>
        <taxon>Eukaryota</taxon>
        <taxon>Viridiplantae</taxon>
        <taxon>Streptophyta</taxon>
        <taxon>Embryophyta</taxon>
        <taxon>Tracheophyta</taxon>
        <taxon>Spermatophyta</taxon>
        <taxon>Magnoliopsida</taxon>
        <taxon>eudicotyledons</taxon>
        <taxon>Gunneridae</taxon>
        <taxon>Pentapetalae</taxon>
        <taxon>asterids</taxon>
        <taxon>lamiids</taxon>
        <taxon>Gentianales</taxon>
        <taxon>Rubiaceae</taxon>
        <taxon>Cinchonoideae</taxon>
        <taxon>Cinchoneae</taxon>
        <taxon>Cinchona</taxon>
    </lineage>
</organism>
<comment type="subcellular location">
    <subcellularLocation>
        <location evidence="2">Membrane</location>
        <topology evidence="2">Multi-pass membrane protein</topology>
    </subcellularLocation>
</comment>
<evidence type="ECO:0000256" key="2">
    <source>
        <dbReference type="ARBA" id="ARBA00004141"/>
    </source>
</evidence>
<feature type="domain" description="Cytochrome b561" evidence="14">
    <location>
        <begin position="18"/>
        <end position="217"/>
    </location>
</feature>
<feature type="transmembrane region" description="Helical" evidence="13">
    <location>
        <begin position="55"/>
        <end position="74"/>
    </location>
</feature>
<sequence>MAPKRRSYQASATPITVFAHLLFIAVTILVLVWLIKFREGLSFTSDNKLKLFNLHPMFMIIGFVLISGQAIMAYKTIPATRTRQKIVHMILNLIALLAGIVGLYAVFQFHHDLGIPDVYTLHSWFGITTISLFTLQWLFAFFTFWFPATYSARRVNFYPWHVLVGMVIFFMAILSAVTGLTEKFTFIGLKREQEALIVNFTGLLVFLFGVSVGFTVLLPTSY</sequence>
<dbReference type="PANTHER" id="PTHR10106:SF43">
    <property type="entry name" value="CYTOCHROME B561 FAMILY PROTEIN, EXPRESSED"/>
    <property type="match status" value="1"/>
</dbReference>
<feature type="transmembrane region" description="Helical" evidence="13">
    <location>
        <begin position="158"/>
        <end position="177"/>
    </location>
</feature>
<evidence type="ECO:0000259" key="14">
    <source>
        <dbReference type="PROSITE" id="PS50939"/>
    </source>
</evidence>
<evidence type="ECO:0000256" key="1">
    <source>
        <dbReference type="ARBA" id="ARBA00001970"/>
    </source>
</evidence>
<dbReference type="InterPro" id="IPR006593">
    <property type="entry name" value="Cyt_b561/ferric_Rdtase_TM"/>
</dbReference>
<dbReference type="InterPro" id="IPR043205">
    <property type="entry name" value="CYB561/CYBRD1-like"/>
</dbReference>
<comment type="cofactor">
    <cofactor evidence="1">
        <name>heme b</name>
        <dbReference type="ChEBI" id="CHEBI:60344"/>
    </cofactor>
</comment>
<evidence type="ECO:0000256" key="5">
    <source>
        <dbReference type="ARBA" id="ARBA00022692"/>
    </source>
</evidence>
<evidence type="ECO:0000256" key="11">
    <source>
        <dbReference type="ARBA" id="ARBA00024225"/>
    </source>
</evidence>